<dbReference type="GO" id="GO:0022857">
    <property type="term" value="F:transmembrane transporter activity"/>
    <property type="evidence" value="ECO:0007669"/>
    <property type="project" value="InterPro"/>
</dbReference>
<dbReference type="eggNOG" id="COG2271">
    <property type="taxonomic scope" value="Bacteria"/>
</dbReference>
<organism evidence="1 2">
    <name type="scientific">Bifidobacterium tsurumiense</name>
    <dbReference type="NCBI Taxonomy" id="356829"/>
    <lineage>
        <taxon>Bacteria</taxon>
        <taxon>Bacillati</taxon>
        <taxon>Actinomycetota</taxon>
        <taxon>Actinomycetes</taxon>
        <taxon>Bifidobacteriales</taxon>
        <taxon>Bifidobacteriaceae</taxon>
        <taxon>Bifidobacterium</taxon>
    </lineage>
</organism>
<reference evidence="1 2" key="1">
    <citation type="submission" date="2014-03" db="EMBL/GenBank/DDBJ databases">
        <title>Genomics of Bifidobacteria.</title>
        <authorList>
            <person name="Ventura M."/>
            <person name="Milani C."/>
            <person name="Lugli G.A."/>
        </authorList>
    </citation>
    <scope>NUCLEOTIDE SEQUENCE [LARGE SCALE GENOMIC DNA]</scope>
    <source>
        <strain evidence="1 2">JCM 13495</strain>
    </source>
</reference>
<proteinExistence type="predicted"/>
<dbReference type="STRING" id="356829.BITS_1573"/>
<dbReference type="InterPro" id="IPR050327">
    <property type="entry name" value="Proton-linked_MCT"/>
</dbReference>
<dbReference type="Pfam" id="PF07690">
    <property type="entry name" value="MFS_1"/>
    <property type="match status" value="1"/>
</dbReference>
<dbReference type="OrthoDB" id="182417at2"/>
<comment type="caution">
    <text evidence="1">The sequence shown here is derived from an EMBL/GenBank/DDBJ whole genome shotgun (WGS) entry which is preliminary data.</text>
</comment>
<dbReference type="Gene3D" id="1.20.1250.20">
    <property type="entry name" value="MFS general substrate transporter like domains"/>
    <property type="match status" value="1"/>
</dbReference>
<name>A0A087EH90_9BIFI</name>
<sequence>MVMGIALGLSGIGGTVFNPIVSSFITNLGWRTSYQITAAIIVICILPFSLLVFKFRPDSTKGEQAYGHVSHEAETNASTNGELPGIASSKAFRTPSFALLVVVSVLLQIVAGIVQHVSGYELSRGLTLSQGAMVVSGIMFGAFAGKSTIGILLDRVKTEVAILSYACIGLSGWALMSFASSPALATVSGFLAGLGQGVVLVALPWLIRSSFGQRDYSEILPIVSIFGGVASAIAVTAHGAVYDITGLYIPSPIGNVVLYVIAAVAAVMAYRLRPLKQTENLEA</sequence>
<keyword evidence="2" id="KW-1185">Reference proteome</keyword>
<dbReference type="PANTHER" id="PTHR11360:SF290">
    <property type="entry name" value="MONOCARBOXYLATE MFS PERMEASE"/>
    <property type="match status" value="1"/>
</dbReference>
<dbReference type="InterPro" id="IPR011701">
    <property type="entry name" value="MFS"/>
</dbReference>
<accession>A0A087EH90</accession>
<dbReference type="PANTHER" id="PTHR11360">
    <property type="entry name" value="MONOCARBOXYLATE TRANSPORTER"/>
    <property type="match status" value="1"/>
</dbReference>
<dbReference type="RefSeq" id="WP_081693531.1">
    <property type="nucleotide sequence ID" value="NZ_JAXEUP010000009.1"/>
</dbReference>
<dbReference type="InterPro" id="IPR036259">
    <property type="entry name" value="MFS_trans_sf"/>
</dbReference>
<protein>
    <submittedName>
        <fullName evidence="1">Permeases of the major facilitator superfamily</fullName>
    </submittedName>
</protein>
<evidence type="ECO:0000313" key="1">
    <source>
        <dbReference type="EMBL" id="KFJ07141.1"/>
    </source>
</evidence>
<dbReference type="EMBL" id="JGZU01000005">
    <property type="protein sequence ID" value="KFJ07141.1"/>
    <property type="molecule type" value="Genomic_DNA"/>
</dbReference>
<gene>
    <name evidence="1" type="ORF">BITS_1573</name>
</gene>
<dbReference type="Proteomes" id="UP000029080">
    <property type="component" value="Unassembled WGS sequence"/>
</dbReference>
<evidence type="ECO:0000313" key="2">
    <source>
        <dbReference type="Proteomes" id="UP000029080"/>
    </source>
</evidence>
<dbReference type="AlphaFoldDB" id="A0A087EH90"/>
<dbReference type="SUPFAM" id="SSF103473">
    <property type="entry name" value="MFS general substrate transporter"/>
    <property type="match status" value="1"/>
</dbReference>